<feature type="transmembrane region" description="Helical" evidence="1">
    <location>
        <begin position="6"/>
        <end position="25"/>
    </location>
</feature>
<dbReference type="EMBL" id="CP035493">
    <property type="protein sequence ID" value="QAY68672.1"/>
    <property type="molecule type" value="Genomic_DNA"/>
</dbReference>
<proteinExistence type="predicted"/>
<accession>A0A4P6EZS6</accession>
<feature type="transmembrane region" description="Helical" evidence="1">
    <location>
        <begin position="101"/>
        <end position="123"/>
    </location>
</feature>
<keyword evidence="3" id="KW-1185">Reference proteome</keyword>
<sequence length="156" mass="16867">MGDWGFSVVGAVFLAGLFVPNLLWARAKPTGYDPRGENRWLVALERVGQVATTASALVFANTNLRPWTAWSLWLVAAVALMVAYEACWVRYFRSPRTVRDFYRSAAGVPVPLASLPVAAFVLLGVSGRLPVLVGSALVLGVGHVGIHLGHRRALSR</sequence>
<feature type="transmembrane region" description="Helical" evidence="1">
    <location>
        <begin position="129"/>
        <end position="149"/>
    </location>
</feature>
<dbReference type="Proteomes" id="UP000292118">
    <property type="component" value="Chromosome"/>
</dbReference>
<gene>
    <name evidence="2" type="ORF">ET471_00280</name>
</gene>
<keyword evidence="1" id="KW-0472">Membrane</keyword>
<reference evidence="2 3" key="1">
    <citation type="submission" date="2019-01" db="EMBL/GenBank/DDBJ databases">
        <title>Genome sequencing of strain FW10M-9.</title>
        <authorList>
            <person name="Heo J."/>
            <person name="Kim S.-J."/>
            <person name="Kim J.-S."/>
            <person name="Hong S.-B."/>
            <person name="Kwon S.-W."/>
        </authorList>
    </citation>
    <scope>NUCLEOTIDE SEQUENCE [LARGE SCALE GENOMIC DNA]</scope>
    <source>
        <strain evidence="2 3">FW10M-9</strain>
    </source>
</reference>
<keyword evidence="1" id="KW-0812">Transmembrane</keyword>
<dbReference type="RefSeq" id="WP_129186075.1">
    <property type="nucleotide sequence ID" value="NZ_CP035493.1"/>
</dbReference>
<dbReference type="KEGG" id="xya:ET471_00280"/>
<dbReference type="AlphaFoldDB" id="A0A4P6EZS6"/>
<evidence type="ECO:0000256" key="1">
    <source>
        <dbReference type="SAM" id="Phobius"/>
    </source>
</evidence>
<evidence type="ECO:0000313" key="2">
    <source>
        <dbReference type="EMBL" id="QAY68672.1"/>
    </source>
</evidence>
<evidence type="ECO:0000313" key="3">
    <source>
        <dbReference type="Proteomes" id="UP000292118"/>
    </source>
</evidence>
<dbReference type="OrthoDB" id="5071496at2"/>
<organism evidence="2 3">
    <name type="scientific">Xylanimonas protaetiae</name>
    <dbReference type="NCBI Taxonomy" id="2509457"/>
    <lineage>
        <taxon>Bacteria</taxon>
        <taxon>Bacillati</taxon>
        <taxon>Actinomycetota</taxon>
        <taxon>Actinomycetes</taxon>
        <taxon>Micrococcales</taxon>
        <taxon>Promicromonosporaceae</taxon>
        <taxon>Xylanimonas</taxon>
    </lineage>
</organism>
<protein>
    <submittedName>
        <fullName evidence="2">Uncharacterized protein</fullName>
    </submittedName>
</protein>
<name>A0A4P6EZS6_9MICO</name>
<feature type="transmembrane region" description="Helical" evidence="1">
    <location>
        <begin position="70"/>
        <end position="89"/>
    </location>
</feature>
<keyword evidence="1" id="KW-1133">Transmembrane helix</keyword>